<reference evidence="2 3" key="1">
    <citation type="submission" date="2024-03" db="EMBL/GenBank/DDBJ databases">
        <title>Novel species of the genus Variovorax.</title>
        <authorList>
            <person name="Liu Q."/>
            <person name="Xin Y.-H."/>
        </authorList>
    </citation>
    <scope>NUCLEOTIDE SEQUENCE [LARGE SCALE GENOMIC DNA]</scope>
    <source>
        <strain evidence="2 3">KACC 18501</strain>
    </source>
</reference>
<evidence type="ECO:0000259" key="1">
    <source>
        <dbReference type="PROSITE" id="PS51819"/>
    </source>
</evidence>
<proteinExistence type="predicted"/>
<keyword evidence="3" id="KW-1185">Reference proteome</keyword>
<evidence type="ECO:0000313" key="3">
    <source>
        <dbReference type="Proteomes" id="UP001363010"/>
    </source>
</evidence>
<comment type="caution">
    <text evidence="2">The sequence shown here is derived from an EMBL/GenBank/DDBJ whole genome shotgun (WGS) entry which is preliminary data.</text>
</comment>
<dbReference type="RefSeq" id="WP_340366150.1">
    <property type="nucleotide sequence ID" value="NZ_JBBKZV010000019.1"/>
</dbReference>
<dbReference type="PROSITE" id="PS51819">
    <property type="entry name" value="VOC"/>
    <property type="match status" value="1"/>
</dbReference>
<dbReference type="Gene3D" id="3.10.180.10">
    <property type="entry name" value="2,3-Dihydroxybiphenyl 1,2-Dioxygenase, domain 1"/>
    <property type="match status" value="1"/>
</dbReference>
<accession>A0ABU8W698</accession>
<dbReference type="InterPro" id="IPR029068">
    <property type="entry name" value="Glyas_Bleomycin-R_OHBP_Dase"/>
</dbReference>
<dbReference type="EMBL" id="JBBKZV010000019">
    <property type="protein sequence ID" value="MEJ8825123.1"/>
    <property type="molecule type" value="Genomic_DNA"/>
</dbReference>
<dbReference type="Proteomes" id="UP001363010">
    <property type="component" value="Unassembled WGS sequence"/>
</dbReference>
<feature type="domain" description="VOC" evidence="1">
    <location>
        <begin position="10"/>
        <end position="152"/>
    </location>
</feature>
<evidence type="ECO:0000313" key="2">
    <source>
        <dbReference type="EMBL" id="MEJ8825123.1"/>
    </source>
</evidence>
<name>A0ABU8W698_9BURK</name>
<dbReference type="InterPro" id="IPR037523">
    <property type="entry name" value="VOC_core"/>
</dbReference>
<dbReference type="SUPFAM" id="SSF54593">
    <property type="entry name" value="Glyoxalase/Bleomycin resistance protein/Dihydroxybiphenyl dioxygenase"/>
    <property type="match status" value="1"/>
</dbReference>
<gene>
    <name evidence="2" type="ORF">WKW80_24365</name>
</gene>
<protein>
    <recommendedName>
        <fullName evidence="1">VOC domain-containing protein</fullName>
    </recommendedName>
</protein>
<sequence length="194" mass="21453">MLTEAPTSLRIAEVVLRTSRYDPMRAWYAAVLGIDPYYEHVPPMAAQGRAAHEDGEPSWASRSRLCFFRLLLDHPYMQVIALFDVPAAGLADPVGPGLHHMQLRDASLVAMAVRYRRLKFLGIEPFRSVDHGPSLSFYYQDPDRNVVEISASNHMSVEGYLAALASPAFKRDPSGRNVDADGVTALICALAEKP</sequence>
<organism evidence="2 3">
    <name type="scientific">Variovorax humicola</name>
    <dbReference type="NCBI Taxonomy" id="1769758"/>
    <lineage>
        <taxon>Bacteria</taxon>
        <taxon>Pseudomonadati</taxon>
        <taxon>Pseudomonadota</taxon>
        <taxon>Betaproteobacteria</taxon>
        <taxon>Burkholderiales</taxon>
        <taxon>Comamonadaceae</taxon>
        <taxon>Variovorax</taxon>
    </lineage>
</organism>